<keyword evidence="4" id="KW-0285">Flavoprotein</keyword>
<keyword evidence="11" id="KW-1185">Reference proteome</keyword>
<evidence type="ECO:0000256" key="6">
    <source>
        <dbReference type="ARBA" id="ARBA00023002"/>
    </source>
</evidence>
<dbReference type="GO" id="GO:0006744">
    <property type="term" value="P:ubiquinone biosynthetic process"/>
    <property type="evidence" value="ECO:0007669"/>
    <property type="project" value="UniProtKB-UniPathway"/>
</dbReference>
<dbReference type="NCBIfam" id="TIGR01988">
    <property type="entry name" value="Ubi-OHases"/>
    <property type="match status" value="1"/>
</dbReference>
<evidence type="ECO:0000259" key="9">
    <source>
        <dbReference type="Pfam" id="PF01494"/>
    </source>
</evidence>
<protein>
    <submittedName>
        <fullName evidence="10">2-octaprenyl-3-methyl-6-methoxy-1,4-benzoquinol hydroxylase</fullName>
    </submittedName>
</protein>
<dbReference type="GO" id="GO:0016705">
    <property type="term" value="F:oxidoreductase activity, acting on paired donors, with incorporation or reduction of molecular oxygen"/>
    <property type="evidence" value="ECO:0007669"/>
    <property type="project" value="InterPro"/>
</dbReference>
<dbReference type="HOGENOM" id="CLU_009665_8_3_6"/>
<dbReference type="EMBL" id="CP000155">
    <property type="protein sequence ID" value="ABC27953.1"/>
    <property type="molecule type" value="Genomic_DNA"/>
</dbReference>
<evidence type="ECO:0000256" key="4">
    <source>
        <dbReference type="ARBA" id="ARBA00022630"/>
    </source>
</evidence>
<dbReference type="Proteomes" id="UP000000238">
    <property type="component" value="Chromosome"/>
</dbReference>
<dbReference type="STRING" id="349521.HCH_01072"/>
<comment type="similarity">
    <text evidence="3">Belongs to the UbiH/COQ6 family.</text>
</comment>
<dbReference type="PANTHER" id="PTHR43876">
    <property type="entry name" value="UBIQUINONE BIOSYNTHESIS MONOOXYGENASE COQ6, MITOCHONDRIAL"/>
    <property type="match status" value="1"/>
</dbReference>
<evidence type="ECO:0000256" key="2">
    <source>
        <dbReference type="ARBA" id="ARBA00004749"/>
    </source>
</evidence>
<dbReference type="OrthoDB" id="9769565at2"/>
<dbReference type="Gene3D" id="3.50.50.60">
    <property type="entry name" value="FAD/NAD(P)-binding domain"/>
    <property type="match status" value="2"/>
</dbReference>
<evidence type="ECO:0000256" key="1">
    <source>
        <dbReference type="ARBA" id="ARBA00001974"/>
    </source>
</evidence>
<dbReference type="InterPro" id="IPR036188">
    <property type="entry name" value="FAD/NAD-bd_sf"/>
</dbReference>
<sequence>MKTQFPVAVVGGGMVGAAMALGLSAQDIEVALIDPGGLNTATSPKCNDAHSFDRRVSALTLASEKLLRDLNVWTDIEPYCLRYTDMDVWDSAGSGRIVFSSADVYESSLGLIVENRVVTSALHQRIAERPNIHVIKDQATALQSGASGYSLETGGGETVSCRMLVGADGALSRIRQWLSIPTREWDYGQRAIVATITTSRPHQFTARQRFLPTGPLALLPLLDQDRNYRCSSIVWSADSAEAGRLMELDDASFKAALYEASEQALGEVVDISRRFAFPLRQRHAKRYYDGGAVLIGDAAHTIHPLAGQGVNLGFEDVAALLDEARRALSRGVPLGHEEMLRRYQRRRQAGNLSMMTLMEAFKRGFGHPSPMIAGVRNAGLALVNKTPFIKKELIRQAMGV</sequence>
<dbReference type="InterPro" id="IPR010971">
    <property type="entry name" value="UbiH/COQ6"/>
</dbReference>
<comment type="pathway">
    <text evidence="2">Cofactor biosynthesis; ubiquinone biosynthesis.</text>
</comment>
<keyword evidence="6" id="KW-0560">Oxidoreductase</keyword>
<feature type="domain" description="FAD-binding" evidence="9">
    <location>
        <begin position="6"/>
        <end position="348"/>
    </location>
</feature>
<dbReference type="KEGG" id="hch:HCH_01072"/>
<gene>
    <name evidence="10" type="primary">ubiF</name>
    <name evidence="10" type="ordered locus">HCH_01072</name>
</gene>
<evidence type="ECO:0000256" key="5">
    <source>
        <dbReference type="ARBA" id="ARBA00022827"/>
    </source>
</evidence>
<dbReference type="eggNOG" id="COG0654">
    <property type="taxonomic scope" value="Bacteria"/>
</dbReference>
<dbReference type="AlphaFoldDB" id="Q2SN21"/>
<dbReference type="InterPro" id="IPR002938">
    <property type="entry name" value="FAD-bd"/>
</dbReference>
<proteinExistence type="inferred from homology"/>
<dbReference type="PRINTS" id="PR00420">
    <property type="entry name" value="RNGMNOXGNASE"/>
</dbReference>
<evidence type="ECO:0000256" key="3">
    <source>
        <dbReference type="ARBA" id="ARBA00005349"/>
    </source>
</evidence>
<dbReference type="RefSeq" id="WP_011395028.1">
    <property type="nucleotide sequence ID" value="NC_007645.1"/>
</dbReference>
<comment type="cofactor">
    <cofactor evidence="1">
        <name>FAD</name>
        <dbReference type="ChEBI" id="CHEBI:57692"/>
    </cofactor>
</comment>
<reference evidence="10 11" key="1">
    <citation type="journal article" date="2005" name="Nucleic Acids Res.">
        <title>Genomic blueprint of Hahella chejuensis, a marine microbe producing an algicidal agent.</title>
        <authorList>
            <person name="Jeong H."/>
            <person name="Yim J.H."/>
            <person name="Lee C."/>
            <person name="Choi S.-H."/>
            <person name="Park Y.K."/>
            <person name="Yoon S.H."/>
            <person name="Hur C.-G."/>
            <person name="Kang H.-Y."/>
            <person name="Kim D."/>
            <person name="Lee H.H."/>
            <person name="Park K.H."/>
            <person name="Park S.-H."/>
            <person name="Park H.-S."/>
            <person name="Lee H.K."/>
            <person name="Oh T.K."/>
            <person name="Kim J.F."/>
        </authorList>
    </citation>
    <scope>NUCLEOTIDE SEQUENCE [LARGE SCALE GENOMIC DNA]</scope>
    <source>
        <strain evidence="10 11">KCTC 2396</strain>
    </source>
</reference>
<organism evidence="10 11">
    <name type="scientific">Hahella chejuensis (strain KCTC 2396)</name>
    <dbReference type="NCBI Taxonomy" id="349521"/>
    <lineage>
        <taxon>Bacteria</taxon>
        <taxon>Pseudomonadati</taxon>
        <taxon>Pseudomonadota</taxon>
        <taxon>Gammaproteobacteria</taxon>
        <taxon>Oceanospirillales</taxon>
        <taxon>Hahellaceae</taxon>
        <taxon>Hahella</taxon>
    </lineage>
</organism>
<keyword evidence="5" id="KW-0274">FAD</keyword>
<evidence type="ECO:0000313" key="11">
    <source>
        <dbReference type="Proteomes" id="UP000000238"/>
    </source>
</evidence>
<dbReference type="Pfam" id="PF01494">
    <property type="entry name" value="FAD_binding_3"/>
    <property type="match status" value="1"/>
</dbReference>
<dbReference type="InterPro" id="IPR051205">
    <property type="entry name" value="UbiH/COQ6_monooxygenase"/>
</dbReference>
<evidence type="ECO:0000313" key="10">
    <source>
        <dbReference type="EMBL" id="ABC27953.1"/>
    </source>
</evidence>
<evidence type="ECO:0000256" key="8">
    <source>
        <dbReference type="ARBA" id="ARBA00065734"/>
    </source>
</evidence>
<dbReference type="UniPathway" id="UPA00232"/>
<name>Q2SN21_HAHCH</name>
<dbReference type="GO" id="GO:0004497">
    <property type="term" value="F:monooxygenase activity"/>
    <property type="evidence" value="ECO:0007669"/>
    <property type="project" value="UniProtKB-KW"/>
</dbReference>
<dbReference type="SUPFAM" id="SSF51905">
    <property type="entry name" value="FAD/NAD(P)-binding domain"/>
    <property type="match status" value="1"/>
</dbReference>
<dbReference type="GO" id="GO:0110142">
    <property type="term" value="C:ubiquinone biosynthesis complex"/>
    <property type="evidence" value="ECO:0007669"/>
    <property type="project" value="UniProtKB-ARBA"/>
</dbReference>
<accession>Q2SN21</accession>
<dbReference type="PANTHER" id="PTHR43876:SF7">
    <property type="entry name" value="UBIQUINONE BIOSYNTHESIS MONOOXYGENASE COQ6, MITOCHONDRIAL"/>
    <property type="match status" value="1"/>
</dbReference>
<dbReference type="InterPro" id="IPR018168">
    <property type="entry name" value="Ubi_Hdrlase_CS"/>
</dbReference>
<evidence type="ECO:0000256" key="7">
    <source>
        <dbReference type="ARBA" id="ARBA00023033"/>
    </source>
</evidence>
<comment type="subunit">
    <text evidence="8">Component of the Ubi complex metabolon, which regroups five ubiquinone biosynthesis proteins (UbiE, UbiF, UbiG, UbiH and UbiI) and two accessory factors (UbiK and the lipid-binding protein UbiJ).</text>
</comment>
<dbReference type="FunFam" id="3.50.50.60:FF:000021">
    <property type="entry name" value="Ubiquinone biosynthesis monooxygenase COQ6"/>
    <property type="match status" value="1"/>
</dbReference>
<keyword evidence="7" id="KW-0503">Monooxygenase</keyword>
<dbReference type="PROSITE" id="PS01304">
    <property type="entry name" value="UBIH"/>
    <property type="match status" value="1"/>
</dbReference>
<dbReference type="GO" id="GO:0071949">
    <property type="term" value="F:FAD binding"/>
    <property type="evidence" value="ECO:0007669"/>
    <property type="project" value="InterPro"/>
</dbReference>